<dbReference type="GO" id="GO:0005856">
    <property type="term" value="C:cytoskeleton"/>
    <property type="evidence" value="ECO:0007669"/>
    <property type="project" value="TreeGrafter"/>
</dbReference>
<evidence type="ECO:0000313" key="3">
    <source>
        <dbReference type="WBParaSite" id="TCONS_00001745.p1"/>
    </source>
</evidence>
<evidence type="ECO:0000313" key="2">
    <source>
        <dbReference type="Proteomes" id="UP000035681"/>
    </source>
</evidence>
<dbReference type="GO" id="GO:0051015">
    <property type="term" value="F:actin filament binding"/>
    <property type="evidence" value="ECO:0007669"/>
    <property type="project" value="TreeGrafter"/>
</dbReference>
<accession>A0AAF5CU10</accession>
<dbReference type="GO" id="GO:0030866">
    <property type="term" value="P:cortical actin cytoskeleton organization"/>
    <property type="evidence" value="ECO:0007669"/>
    <property type="project" value="TreeGrafter"/>
</dbReference>
<reference evidence="3" key="1">
    <citation type="submission" date="2024-02" db="UniProtKB">
        <authorList>
            <consortium name="WormBaseParasite"/>
        </authorList>
    </citation>
    <scope>IDENTIFICATION</scope>
</reference>
<dbReference type="PANTHER" id="PTHR45920">
    <property type="entry name" value="FORMIN HOMOLOGY 2 DOMAIN CONTAINING, ISOFORM I"/>
    <property type="match status" value="1"/>
</dbReference>
<dbReference type="InterPro" id="IPR011989">
    <property type="entry name" value="ARM-like"/>
</dbReference>
<proteinExistence type="predicted"/>
<sequence>MVEEKFTCRIQYLNDGDPFVTTSTCYLEPMRQVTFSFQLHTPIGDQIGDVIRSIRAPHKSGDAALQLFRKLENGADDFGTYLDSDMTLAEQQDELQILQNDPEIENSKDPQMGWDEKGLQLYEFDKILLRHFI</sequence>
<keyword evidence="2" id="KW-1185">Reference proteome</keyword>
<dbReference type="GO" id="GO:0005737">
    <property type="term" value="C:cytoplasm"/>
    <property type="evidence" value="ECO:0007669"/>
    <property type="project" value="TreeGrafter"/>
</dbReference>
<organism evidence="2 3">
    <name type="scientific">Strongyloides stercoralis</name>
    <name type="common">Threadworm</name>
    <dbReference type="NCBI Taxonomy" id="6248"/>
    <lineage>
        <taxon>Eukaryota</taxon>
        <taxon>Metazoa</taxon>
        <taxon>Ecdysozoa</taxon>
        <taxon>Nematoda</taxon>
        <taxon>Chromadorea</taxon>
        <taxon>Rhabditida</taxon>
        <taxon>Tylenchina</taxon>
        <taxon>Panagrolaimomorpha</taxon>
        <taxon>Strongyloidoidea</taxon>
        <taxon>Strongyloididae</taxon>
        <taxon>Strongyloides</taxon>
    </lineage>
</organism>
<dbReference type="WBParaSite" id="TCONS_00001745.p1">
    <property type="protein sequence ID" value="TCONS_00001745.p1"/>
    <property type="gene ID" value="XLOC_001641"/>
</dbReference>
<dbReference type="Gene3D" id="1.25.10.10">
    <property type="entry name" value="Leucine-rich Repeat Variant"/>
    <property type="match status" value="1"/>
</dbReference>
<name>A0AAF5CU10_STRER</name>
<feature type="domain" description="FHOD1 N-terminal GTPase-binding" evidence="1">
    <location>
        <begin position="7"/>
        <end position="101"/>
    </location>
</feature>
<dbReference type="Pfam" id="PF18382">
    <property type="entry name" value="Formin_GBD_N"/>
    <property type="match status" value="1"/>
</dbReference>
<dbReference type="Proteomes" id="UP000035681">
    <property type="component" value="Unplaced"/>
</dbReference>
<evidence type="ECO:0000259" key="1">
    <source>
        <dbReference type="Pfam" id="PF18382"/>
    </source>
</evidence>
<dbReference type="PANTHER" id="PTHR45920:SF4">
    <property type="entry name" value="FORMIN HOMOLOGY 2 DOMAIN CONTAINING, ISOFORM I"/>
    <property type="match status" value="1"/>
</dbReference>
<dbReference type="InterPro" id="IPR041387">
    <property type="entry name" value="FHOD1_GBD_N"/>
</dbReference>
<protein>
    <submittedName>
        <fullName evidence="3">FH2 domain-containing protein</fullName>
    </submittedName>
</protein>
<dbReference type="AlphaFoldDB" id="A0AAF5CU10"/>